<dbReference type="Proteomes" id="UP000238375">
    <property type="component" value="Unassembled WGS sequence"/>
</dbReference>
<comment type="caution">
    <text evidence="2">The sequence shown here is derived from an EMBL/GenBank/DDBJ whole genome shotgun (WGS) entry which is preliminary data.</text>
</comment>
<organism evidence="2 3">
    <name type="scientific">Spirosoma oryzae</name>
    <dbReference type="NCBI Taxonomy" id="1469603"/>
    <lineage>
        <taxon>Bacteria</taxon>
        <taxon>Pseudomonadati</taxon>
        <taxon>Bacteroidota</taxon>
        <taxon>Cytophagia</taxon>
        <taxon>Cytophagales</taxon>
        <taxon>Cytophagaceae</taxon>
        <taxon>Spirosoma</taxon>
    </lineage>
</organism>
<feature type="compositionally biased region" description="Low complexity" evidence="1">
    <location>
        <begin position="48"/>
        <end position="66"/>
    </location>
</feature>
<evidence type="ECO:0000313" key="3">
    <source>
        <dbReference type="Proteomes" id="UP000238375"/>
    </source>
</evidence>
<protein>
    <submittedName>
        <fullName evidence="2">Uncharacterized protein</fullName>
    </submittedName>
</protein>
<sequence length="223" mass="24060">MGRTTQKMLSTPIHRIKGRPARSAHRVTFVGTALLLVGLLGNCRQGETTGSATTATTPPATVSASPELEPPVALTQPAVAATSPDAGHWIYEETRTGYKAFTVSPTVLNFPFPYDGGSTATLTLRRRSGETHVYIEVSKGQFNRSFQGGAARVRFDNRPAVSYPLVAAANGRANILFFANEQSLIGQLRKARTLVVTVEFAGQDTRDIRFGTANLQWKQPTNG</sequence>
<accession>A0A2T0SLZ2</accession>
<keyword evidence="3" id="KW-1185">Reference proteome</keyword>
<dbReference type="EMBL" id="PVTE01000017">
    <property type="protein sequence ID" value="PRY34415.1"/>
    <property type="molecule type" value="Genomic_DNA"/>
</dbReference>
<proteinExistence type="predicted"/>
<name>A0A2T0SLZ2_9BACT</name>
<evidence type="ECO:0000256" key="1">
    <source>
        <dbReference type="SAM" id="MobiDB-lite"/>
    </source>
</evidence>
<evidence type="ECO:0000313" key="2">
    <source>
        <dbReference type="EMBL" id="PRY34415.1"/>
    </source>
</evidence>
<dbReference type="AlphaFoldDB" id="A0A2T0SLZ2"/>
<gene>
    <name evidence="2" type="ORF">CLV58_11719</name>
</gene>
<feature type="region of interest" description="Disordered" evidence="1">
    <location>
        <begin position="47"/>
        <end position="67"/>
    </location>
</feature>
<reference evidence="2 3" key="1">
    <citation type="submission" date="2018-03" db="EMBL/GenBank/DDBJ databases">
        <title>Genomic Encyclopedia of Archaeal and Bacterial Type Strains, Phase II (KMG-II): from individual species to whole genera.</title>
        <authorList>
            <person name="Goeker M."/>
        </authorList>
    </citation>
    <scope>NUCLEOTIDE SEQUENCE [LARGE SCALE GENOMIC DNA]</scope>
    <source>
        <strain evidence="2 3">DSM 28354</strain>
    </source>
</reference>